<dbReference type="CDD" id="cd06196">
    <property type="entry name" value="FNR_like_1"/>
    <property type="match status" value="1"/>
</dbReference>
<dbReference type="AlphaFoldDB" id="A0A2N6CX79"/>
<dbReference type="Pfam" id="PF00970">
    <property type="entry name" value="FAD_binding_6"/>
    <property type="match status" value="1"/>
</dbReference>
<organism evidence="2 3">
    <name type="scientific">Sedimenticola selenatireducens</name>
    <dbReference type="NCBI Taxonomy" id="191960"/>
    <lineage>
        <taxon>Bacteria</taxon>
        <taxon>Pseudomonadati</taxon>
        <taxon>Pseudomonadota</taxon>
        <taxon>Gammaproteobacteria</taxon>
        <taxon>Chromatiales</taxon>
        <taxon>Sedimenticolaceae</taxon>
        <taxon>Sedimenticola</taxon>
    </lineage>
</organism>
<dbReference type="InterPro" id="IPR017938">
    <property type="entry name" value="Riboflavin_synthase-like_b-brl"/>
</dbReference>
<proteinExistence type="predicted"/>
<dbReference type="PROSITE" id="PS51384">
    <property type="entry name" value="FAD_FR"/>
    <property type="match status" value="1"/>
</dbReference>
<reference evidence="2 3" key="1">
    <citation type="submission" date="2017-11" db="EMBL/GenBank/DDBJ databases">
        <title>Genome-resolved metagenomics identifies genetic mobility, metabolic interactions, and unexpected diversity in perchlorate-reducing communities.</title>
        <authorList>
            <person name="Barnum T.P."/>
            <person name="Figueroa I.A."/>
            <person name="Carlstrom C.I."/>
            <person name="Lucas L.N."/>
            <person name="Engelbrektson A.L."/>
            <person name="Coates J.D."/>
        </authorList>
    </citation>
    <scope>NUCLEOTIDE SEQUENCE [LARGE SCALE GENOMIC DNA]</scope>
    <source>
        <strain evidence="2">BM301</strain>
    </source>
</reference>
<dbReference type="RefSeq" id="WP_273438671.1">
    <property type="nucleotide sequence ID" value="NZ_PKUN01000009.1"/>
</dbReference>
<gene>
    <name evidence="2" type="ORF">C0630_07770</name>
</gene>
<dbReference type="PANTHER" id="PTHR47354:SF5">
    <property type="entry name" value="PROTEIN RFBI"/>
    <property type="match status" value="1"/>
</dbReference>
<dbReference type="EMBL" id="PKUN01000009">
    <property type="protein sequence ID" value="PLX61906.1"/>
    <property type="molecule type" value="Genomic_DNA"/>
</dbReference>
<protein>
    <submittedName>
        <fullName evidence="2">Flavodoxin reductase</fullName>
    </submittedName>
</protein>
<evidence type="ECO:0000313" key="2">
    <source>
        <dbReference type="EMBL" id="PLX61906.1"/>
    </source>
</evidence>
<name>A0A2N6CX79_9GAMM</name>
<dbReference type="InterPro" id="IPR008333">
    <property type="entry name" value="Cbr1-like_FAD-bd_dom"/>
</dbReference>
<evidence type="ECO:0000313" key="3">
    <source>
        <dbReference type="Proteomes" id="UP000235015"/>
    </source>
</evidence>
<comment type="caution">
    <text evidence="2">The sequence shown here is derived from an EMBL/GenBank/DDBJ whole genome shotgun (WGS) entry which is preliminary data.</text>
</comment>
<dbReference type="Gene3D" id="3.40.50.80">
    <property type="entry name" value="Nucleotide-binding domain of ferredoxin-NADP reductase (FNR) module"/>
    <property type="match status" value="1"/>
</dbReference>
<dbReference type="SUPFAM" id="SSF52343">
    <property type="entry name" value="Ferredoxin reductase-like, C-terminal NADP-linked domain"/>
    <property type="match status" value="1"/>
</dbReference>
<dbReference type="InterPro" id="IPR050415">
    <property type="entry name" value="MRET"/>
</dbReference>
<sequence>MTYTTTLLMSEFVTHDVKRFIVEKPDGFTFTPGQGVELAIDNSRWRDQGRPFTPTSLADDRVLEFIIKRYPEHQGVTQALHELPPGATLTLSDPFGTIEYKGPGVFIAGGAGITPFIAILRDLSRQKKLKHQTLMFSNKTPADVINEKEFRYTLAERCLLTCTQANVPGYDNQRIDRTFLEKKLTDFDQHFYICGPDPFTKAITDALASLGAKSDALVFEQ</sequence>
<dbReference type="InterPro" id="IPR001433">
    <property type="entry name" value="OxRdtase_FAD/NAD-bd"/>
</dbReference>
<dbReference type="Proteomes" id="UP000235015">
    <property type="component" value="Unassembled WGS sequence"/>
</dbReference>
<dbReference type="InterPro" id="IPR039261">
    <property type="entry name" value="FNR_nucleotide-bd"/>
</dbReference>
<dbReference type="InterPro" id="IPR017927">
    <property type="entry name" value="FAD-bd_FR_type"/>
</dbReference>
<dbReference type="GO" id="GO:0016491">
    <property type="term" value="F:oxidoreductase activity"/>
    <property type="evidence" value="ECO:0007669"/>
    <property type="project" value="InterPro"/>
</dbReference>
<dbReference type="SUPFAM" id="SSF63380">
    <property type="entry name" value="Riboflavin synthase domain-like"/>
    <property type="match status" value="1"/>
</dbReference>
<dbReference type="PRINTS" id="PR00410">
    <property type="entry name" value="PHEHYDRXLASE"/>
</dbReference>
<dbReference type="Gene3D" id="2.40.30.10">
    <property type="entry name" value="Translation factors"/>
    <property type="match status" value="1"/>
</dbReference>
<feature type="domain" description="FAD-binding FR-type" evidence="1">
    <location>
        <begin position="1"/>
        <end position="101"/>
    </location>
</feature>
<evidence type="ECO:0000259" key="1">
    <source>
        <dbReference type="PROSITE" id="PS51384"/>
    </source>
</evidence>
<dbReference type="PANTHER" id="PTHR47354">
    <property type="entry name" value="NADH OXIDOREDUCTASE HCR"/>
    <property type="match status" value="1"/>
</dbReference>
<dbReference type="Pfam" id="PF00175">
    <property type="entry name" value="NAD_binding_1"/>
    <property type="match status" value="1"/>
</dbReference>
<dbReference type="STRING" id="1111735.GCA_000428045_01839"/>
<accession>A0A2N6CX79</accession>